<keyword evidence="6" id="KW-1185">Reference proteome</keyword>
<organism evidence="4 5">
    <name type="scientific">Ruegeria atlantica</name>
    <dbReference type="NCBI Taxonomy" id="81569"/>
    <lineage>
        <taxon>Bacteria</taxon>
        <taxon>Pseudomonadati</taxon>
        <taxon>Pseudomonadota</taxon>
        <taxon>Alphaproteobacteria</taxon>
        <taxon>Rhodobacterales</taxon>
        <taxon>Roseobacteraceae</taxon>
        <taxon>Ruegeria</taxon>
    </lineage>
</organism>
<dbReference type="AlphaFoldDB" id="A0AA90YQ79"/>
<dbReference type="Proteomes" id="UP000597886">
    <property type="component" value="Unassembled WGS sequence"/>
</dbReference>
<evidence type="ECO:0000313" key="4">
    <source>
        <dbReference type="EMBL" id="NOE16727.1"/>
    </source>
</evidence>
<protein>
    <submittedName>
        <fullName evidence="4">Uncharacterized protein</fullName>
    </submittedName>
</protein>
<keyword evidence="2" id="KW-0472">Membrane</keyword>
<dbReference type="EMBL" id="WVQY01000001">
    <property type="protein sequence ID" value="NOD29134.1"/>
    <property type="molecule type" value="Genomic_DNA"/>
</dbReference>
<reference evidence="4 6" key="1">
    <citation type="submission" date="2019-12" db="EMBL/GenBank/DDBJ databases">
        <title>Ruegeria JWLKs population differentiation of coral mucus and skeleton niches.</title>
        <authorList>
            <person name="Luo D."/>
        </authorList>
    </citation>
    <scope>NUCLEOTIDE SEQUENCE</scope>
    <source>
        <strain evidence="4">HKCCD6181</strain>
        <strain evidence="3 6">HKCCD6238</strain>
    </source>
</reference>
<keyword evidence="2" id="KW-1133">Transmembrane helix</keyword>
<comment type="caution">
    <text evidence="4">The sequence shown here is derived from an EMBL/GenBank/DDBJ whole genome shotgun (WGS) entry which is preliminary data.</text>
</comment>
<dbReference type="RefSeq" id="WP_171204975.1">
    <property type="nucleotide sequence ID" value="NZ_WVQY01000001.1"/>
</dbReference>
<evidence type="ECO:0000256" key="1">
    <source>
        <dbReference type="SAM" id="MobiDB-lite"/>
    </source>
</evidence>
<dbReference type="EMBL" id="WVRA01000001">
    <property type="protein sequence ID" value="NOE16727.1"/>
    <property type="molecule type" value="Genomic_DNA"/>
</dbReference>
<evidence type="ECO:0000256" key="2">
    <source>
        <dbReference type="SAM" id="Phobius"/>
    </source>
</evidence>
<gene>
    <name evidence="3" type="ORF">GS617_02515</name>
    <name evidence="4" type="ORF">GS634_01155</name>
</gene>
<dbReference type="Proteomes" id="UP000599383">
    <property type="component" value="Unassembled WGS sequence"/>
</dbReference>
<feature type="region of interest" description="Disordered" evidence="1">
    <location>
        <begin position="40"/>
        <end position="64"/>
    </location>
</feature>
<evidence type="ECO:0000313" key="5">
    <source>
        <dbReference type="Proteomes" id="UP000597886"/>
    </source>
</evidence>
<feature type="compositionally biased region" description="Basic and acidic residues" evidence="1">
    <location>
        <begin position="51"/>
        <end position="64"/>
    </location>
</feature>
<name>A0AA90YQ79_9RHOB</name>
<accession>A0AA90YQ79</accession>
<evidence type="ECO:0000313" key="6">
    <source>
        <dbReference type="Proteomes" id="UP000599383"/>
    </source>
</evidence>
<sequence>MAHADAAAHLPKILPGTVMAIVLAGLVGFAVGQSRPAVFSGPQAQASPTVEDWHGNVRRSHWSE</sequence>
<keyword evidence="2" id="KW-0812">Transmembrane</keyword>
<evidence type="ECO:0000313" key="3">
    <source>
        <dbReference type="EMBL" id="NOD29134.1"/>
    </source>
</evidence>
<feature type="transmembrane region" description="Helical" evidence="2">
    <location>
        <begin position="13"/>
        <end position="32"/>
    </location>
</feature>
<proteinExistence type="predicted"/>